<keyword evidence="1" id="KW-0863">Zinc-finger</keyword>
<feature type="region of interest" description="Disordered" evidence="2">
    <location>
        <begin position="80"/>
        <end position="143"/>
    </location>
</feature>
<dbReference type="RefSeq" id="XP_026598696.1">
    <property type="nucleotide sequence ID" value="XM_026752678.1"/>
</dbReference>
<evidence type="ECO:0000259" key="3">
    <source>
        <dbReference type="PROSITE" id="PS50158"/>
    </source>
</evidence>
<dbReference type="GO" id="GO:0003676">
    <property type="term" value="F:nucleic acid binding"/>
    <property type="evidence" value="ECO:0007669"/>
    <property type="project" value="InterPro"/>
</dbReference>
<dbReference type="EMBL" id="PVWQ01000017">
    <property type="protein sequence ID" value="RDW61164.1"/>
    <property type="molecule type" value="Genomic_DNA"/>
</dbReference>
<dbReference type="InterPro" id="IPR001878">
    <property type="entry name" value="Znf_CCHC"/>
</dbReference>
<feature type="compositionally biased region" description="Pro residues" evidence="2">
    <location>
        <begin position="85"/>
        <end position="98"/>
    </location>
</feature>
<organism evidence="4 5">
    <name type="scientific">Aspergillus mulundensis</name>
    <dbReference type="NCBI Taxonomy" id="1810919"/>
    <lineage>
        <taxon>Eukaryota</taxon>
        <taxon>Fungi</taxon>
        <taxon>Dikarya</taxon>
        <taxon>Ascomycota</taxon>
        <taxon>Pezizomycotina</taxon>
        <taxon>Eurotiomycetes</taxon>
        <taxon>Eurotiomycetidae</taxon>
        <taxon>Eurotiales</taxon>
        <taxon>Aspergillaceae</taxon>
        <taxon>Aspergillus</taxon>
        <taxon>Aspergillus subgen. Nidulantes</taxon>
    </lineage>
</organism>
<reference evidence="4 5" key="1">
    <citation type="journal article" date="2018" name="IMA Fungus">
        <title>IMA Genome-F 9: Draft genome sequence of Annulohypoxylon stygium, Aspergillus mulundensis, Berkeleyomyces basicola (syn. Thielaviopsis basicola), Ceratocystis smalleyi, two Cercospora beticola strains, Coleophoma cylindrospora, Fusarium fracticaudum, Phialophora cf. hyalina, and Morchella septimelata.</title>
        <authorList>
            <person name="Wingfield B.D."/>
            <person name="Bills G.F."/>
            <person name="Dong Y."/>
            <person name="Huang W."/>
            <person name="Nel W.J."/>
            <person name="Swalarsk-Parry B.S."/>
            <person name="Vaghefi N."/>
            <person name="Wilken P.M."/>
            <person name="An Z."/>
            <person name="de Beer Z.W."/>
            <person name="De Vos L."/>
            <person name="Chen L."/>
            <person name="Duong T.A."/>
            <person name="Gao Y."/>
            <person name="Hammerbacher A."/>
            <person name="Kikkert J.R."/>
            <person name="Li Y."/>
            <person name="Li H."/>
            <person name="Li K."/>
            <person name="Li Q."/>
            <person name="Liu X."/>
            <person name="Ma X."/>
            <person name="Naidoo K."/>
            <person name="Pethybridge S.J."/>
            <person name="Sun J."/>
            <person name="Steenkamp E.T."/>
            <person name="van der Nest M.A."/>
            <person name="van Wyk S."/>
            <person name="Wingfield M.J."/>
            <person name="Xiong C."/>
            <person name="Yue Q."/>
            <person name="Zhang X."/>
        </authorList>
    </citation>
    <scope>NUCLEOTIDE SEQUENCE [LARGE SCALE GENOMIC DNA]</scope>
    <source>
        <strain evidence="4 5">DSM 5745</strain>
    </source>
</reference>
<dbReference type="AlphaFoldDB" id="A0A3D8QIC2"/>
<evidence type="ECO:0000313" key="4">
    <source>
        <dbReference type="EMBL" id="RDW61164.1"/>
    </source>
</evidence>
<dbReference type="InterPro" id="IPR036875">
    <property type="entry name" value="Znf_CCHC_sf"/>
</dbReference>
<dbReference type="OrthoDB" id="3230509at2759"/>
<feature type="domain" description="CCHC-type" evidence="3">
    <location>
        <begin position="12"/>
        <end position="27"/>
    </location>
</feature>
<keyword evidence="5" id="KW-1185">Reference proteome</keyword>
<keyword evidence="1" id="KW-0479">Metal-binding</keyword>
<accession>A0A3D8QIC2</accession>
<dbReference type="GO" id="GO:0008270">
    <property type="term" value="F:zinc ion binding"/>
    <property type="evidence" value="ECO:0007669"/>
    <property type="project" value="UniProtKB-KW"/>
</dbReference>
<dbReference type="PROSITE" id="PS50158">
    <property type="entry name" value="ZF_CCHC"/>
    <property type="match status" value="1"/>
</dbReference>
<dbReference type="GeneID" id="38121032"/>
<keyword evidence="1" id="KW-0862">Zinc</keyword>
<evidence type="ECO:0000256" key="1">
    <source>
        <dbReference type="PROSITE-ProRule" id="PRU00047"/>
    </source>
</evidence>
<feature type="region of interest" description="Disordered" evidence="2">
    <location>
        <begin position="182"/>
        <end position="242"/>
    </location>
</feature>
<comment type="caution">
    <text evidence="4">The sequence shown here is derived from an EMBL/GenBank/DDBJ whole genome shotgun (WGS) entry which is preliminary data.</text>
</comment>
<dbReference type="Proteomes" id="UP000256690">
    <property type="component" value="Unassembled WGS sequence"/>
</dbReference>
<dbReference type="SUPFAM" id="SSF57756">
    <property type="entry name" value="Retrovirus zinc finger-like domains"/>
    <property type="match status" value="1"/>
</dbReference>
<dbReference type="SMART" id="SM00343">
    <property type="entry name" value="ZnF_C2HC"/>
    <property type="match status" value="2"/>
</dbReference>
<proteinExistence type="predicted"/>
<dbReference type="Gene3D" id="4.10.60.10">
    <property type="entry name" value="Zinc finger, CCHC-type"/>
    <property type="match status" value="1"/>
</dbReference>
<evidence type="ECO:0000313" key="5">
    <source>
        <dbReference type="Proteomes" id="UP000256690"/>
    </source>
</evidence>
<gene>
    <name evidence="4" type="ORF">DSM5745_10662</name>
</gene>
<evidence type="ECO:0000256" key="2">
    <source>
        <dbReference type="SAM" id="MobiDB-lite"/>
    </source>
</evidence>
<name>A0A3D8QIC2_9EURO</name>
<sequence length="269" mass="29137">MPRKQKRASVVCAACGGKGHFARECPSRSGVKKQETTHLNTPRNTNPHVNICGVCWGGGHFAPDCPSRSGVGEHERKADCYRPAQAPPPPPPPPPPRALPRNSVLTPSGNLAPLTGVRMDPHEFTGVTRDSQKPLPGGGTWKPAFRSTRVLQNRPLNNVPGQFDNRPKPLTHPDCLALMSSRESATPPSHNHHPELSEQTPCIPEQRSSSPVDLIDLFTPPRQGLTRNSHPPPSNLSGSALEFESPTNLMGELERAFGLLSLSRCRGTD</sequence>
<protein>
    <recommendedName>
        <fullName evidence="3">CCHC-type domain-containing protein</fullName>
    </recommendedName>
</protein>
<dbReference type="Pfam" id="PF00098">
    <property type="entry name" value="zf-CCHC"/>
    <property type="match status" value="1"/>
</dbReference>